<name>A0A1M7ZNT4_9HYPH</name>
<dbReference type="EMBL" id="FRXO01000006">
    <property type="protein sequence ID" value="SHO66531.1"/>
    <property type="molecule type" value="Genomic_DNA"/>
</dbReference>
<evidence type="ECO:0000313" key="2">
    <source>
        <dbReference type="EMBL" id="SHO66531.1"/>
    </source>
</evidence>
<proteinExistence type="predicted"/>
<dbReference type="InterPro" id="IPR011250">
    <property type="entry name" value="OMP/PagP_B-barrel"/>
</dbReference>
<gene>
    <name evidence="2" type="ORF">SAMN02745172_03190</name>
</gene>
<evidence type="ECO:0008006" key="4">
    <source>
        <dbReference type="Google" id="ProtNLM"/>
    </source>
</evidence>
<protein>
    <recommendedName>
        <fullName evidence="4">Opacity protein</fullName>
    </recommendedName>
</protein>
<sequence length="295" mass="31083">MATALHDSVPARRRGGMRPAGLAVWLAVMPAVGLSAAGPAHAADLAAVADPAPPAPAAPTVRSPSDWRYQATLYGWLTAIDGNVGVRRLPSVAVDASISDVLRNLDGGLMGSFLARNDQWLVMTDLVLARLSHDGQVGAYGRSALDATISQTIASAAVGYWLPLGMPNVDLGVTAGLRYVRLSSDVTLTPQRLPFGYSGSSSAGWLDPTVGFAANWRIDDRWFVNALADIGGFGAGSKLSSSGYLGVGYMWTPSISTAVGYRYLYENYESGNGNGGSFRYNTTMHGPTVSVAWHF</sequence>
<dbReference type="Proteomes" id="UP000186406">
    <property type="component" value="Unassembled WGS sequence"/>
</dbReference>
<feature type="chain" id="PRO_5013246705" description="Opacity protein" evidence="1">
    <location>
        <begin position="43"/>
        <end position="295"/>
    </location>
</feature>
<dbReference type="SUPFAM" id="SSF56925">
    <property type="entry name" value="OMPA-like"/>
    <property type="match status" value="1"/>
</dbReference>
<dbReference type="AlphaFoldDB" id="A0A1M7ZNT4"/>
<dbReference type="STRING" id="1123029.SAMN02745172_03190"/>
<keyword evidence="1" id="KW-0732">Signal</keyword>
<evidence type="ECO:0000256" key="1">
    <source>
        <dbReference type="SAM" id="SignalP"/>
    </source>
</evidence>
<accession>A0A1M7ZNT4</accession>
<reference evidence="2 3" key="1">
    <citation type="submission" date="2016-12" db="EMBL/GenBank/DDBJ databases">
        <authorList>
            <person name="Song W.-J."/>
            <person name="Kurnit D.M."/>
        </authorList>
    </citation>
    <scope>NUCLEOTIDE SEQUENCE [LARGE SCALE GENOMIC DNA]</scope>
    <source>
        <strain evidence="2 3">DSM 19599</strain>
    </source>
</reference>
<organism evidence="2 3">
    <name type="scientific">Pseudoxanthobacter soli DSM 19599</name>
    <dbReference type="NCBI Taxonomy" id="1123029"/>
    <lineage>
        <taxon>Bacteria</taxon>
        <taxon>Pseudomonadati</taxon>
        <taxon>Pseudomonadota</taxon>
        <taxon>Alphaproteobacteria</taxon>
        <taxon>Hyphomicrobiales</taxon>
        <taxon>Segnochrobactraceae</taxon>
        <taxon>Pseudoxanthobacter</taxon>
    </lineage>
</organism>
<feature type="signal peptide" evidence="1">
    <location>
        <begin position="1"/>
        <end position="42"/>
    </location>
</feature>
<evidence type="ECO:0000313" key="3">
    <source>
        <dbReference type="Proteomes" id="UP000186406"/>
    </source>
</evidence>
<keyword evidence="3" id="KW-1185">Reference proteome</keyword>